<dbReference type="Proteomes" id="UP000281406">
    <property type="component" value="Unassembled WGS sequence"/>
</dbReference>
<organism evidence="1 2">
    <name type="scientific">Anabarilius grahami</name>
    <name type="common">Kanglang fish</name>
    <name type="synonym">Barilius grahami</name>
    <dbReference type="NCBI Taxonomy" id="495550"/>
    <lineage>
        <taxon>Eukaryota</taxon>
        <taxon>Metazoa</taxon>
        <taxon>Chordata</taxon>
        <taxon>Craniata</taxon>
        <taxon>Vertebrata</taxon>
        <taxon>Euteleostomi</taxon>
        <taxon>Actinopterygii</taxon>
        <taxon>Neopterygii</taxon>
        <taxon>Teleostei</taxon>
        <taxon>Ostariophysi</taxon>
        <taxon>Cypriniformes</taxon>
        <taxon>Xenocyprididae</taxon>
        <taxon>Xenocypridinae</taxon>
        <taxon>Xenocypridinae incertae sedis</taxon>
        <taxon>Anabarilius</taxon>
    </lineage>
</organism>
<dbReference type="AlphaFoldDB" id="A0A3N0YBF8"/>
<proteinExistence type="predicted"/>
<evidence type="ECO:0000313" key="2">
    <source>
        <dbReference type="Proteomes" id="UP000281406"/>
    </source>
</evidence>
<keyword evidence="2" id="KW-1185">Reference proteome</keyword>
<sequence>MASQIKKAGFTVHRRRTQIPARCFSFIRERMQATLRASVETAVVVSVDRSLLPVCLDRETVLCVVVEEDGSGPSYGLGRGSALSAGYCLQGRHLAGASSS</sequence>
<gene>
    <name evidence="1" type="ORF">DPX16_17032</name>
</gene>
<reference evidence="1 2" key="1">
    <citation type="submission" date="2018-10" db="EMBL/GenBank/DDBJ databases">
        <title>Genome assembly for a Yunnan-Guizhou Plateau 3E fish, Anabarilius grahami (Regan), and its evolutionary and genetic applications.</title>
        <authorList>
            <person name="Jiang W."/>
        </authorList>
    </citation>
    <scope>NUCLEOTIDE SEQUENCE [LARGE SCALE GENOMIC DNA]</scope>
    <source>
        <strain evidence="1">AG-KIZ</strain>
        <tissue evidence="1">Muscle</tissue>
    </source>
</reference>
<evidence type="ECO:0000313" key="1">
    <source>
        <dbReference type="EMBL" id="ROL43211.1"/>
    </source>
</evidence>
<dbReference type="EMBL" id="RJVU01048406">
    <property type="protein sequence ID" value="ROL43211.1"/>
    <property type="molecule type" value="Genomic_DNA"/>
</dbReference>
<protein>
    <submittedName>
        <fullName evidence="1">Uncharacterized protein</fullName>
    </submittedName>
</protein>
<name>A0A3N0YBF8_ANAGA</name>
<accession>A0A3N0YBF8</accession>
<comment type="caution">
    <text evidence="1">The sequence shown here is derived from an EMBL/GenBank/DDBJ whole genome shotgun (WGS) entry which is preliminary data.</text>
</comment>